<evidence type="ECO:0000313" key="3">
    <source>
        <dbReference type="Proteomes" id="UP000011769"/>
    </source>
</evidence>
<proteinExistence type="predicted"/>
<name>A0ABP2SWG6_9STRE</name>
<dbReference type="Pfam" id="PF06970">
    <property type="entry name" value="RepA_N"/>
    <property type="match status" value="1"/>
</dbReference>
<evidence type="ECO:0000313" key="2">
    <source>
        <dbReference type="EMBL" id="EMG24815.1"/>
    </source>
</evidence>
<dbReference type="RefSeq" id="WP_004235207.1">
    <property type="nucleotide sequence ID" value="NZ_ALYM01000006.1"/>
</dbReference>
<reference evidence="2 3" key="1">
    <citation type="journal article" date="2013" name="PLoS ONE">
        <title>Comparative Genomic Characterization of Three Streptococcus parauberis Strains in Fish Pathogen, as Assessed by Wide-Genome Analyses.</title>
        <authorList>
            <person name="Nho S.W."/>
            <person name="Hikima J."/>
            <person name="Park S.B."/>
            <person name="Jang H.B."/>
            <person name="Cha I.S."/>
            <person name="Yasuike M."/>
            <person name="Nakamura Y."/>
            <person name="Fujiwara A."/>
            <person name="Sano M."/>
            <person name="Kanai K."/>
            <person name="Kondo H."/>
            <person name="Hirono I."/>
            <person name="Takeyama H."/>
            <person name="Aoki T."/>
            <person name="Jung T.S."/>
        </authorList>
    </citation>
    <scope>NUCLEOTIDE SEQUENCE [LARGE SCALE GENOMIC DNA]</scope>
    <source>
        <strain evidence="2 3">KRS-02083</strain>
    </source>
</reference>
<protein>
    <recommendedName>
        <fullName evidence="1">Replication initiator A N-terminal domain-containing protein</fullName>
    </recommendedName>
</protein>
<dbReference type="Proteomes" id="UP000011769">
    <property type="component" value="Unassembled WGS sequence"/>
</dbReference>
<accession>A0ABP2SWG6</accession>
<sequence length="108" mass="12934">MEYDDDYYYIPKILFKDDFYSCLTATDVLVYSVLRGKQIEAVEKGWIDAEGNIYLNYNISDLAKMFSCGRRKMIDIMRRLEECNLIERERVDIYYGNCLPYMTYINEV</sequence>
<gene>
    <name evidence="2" type="ORF">SPJ1_1686</name>
</gene>
<dbReference type="EMBL" id="ALYM01000006">
    <property type="protein sequence ID" value="EMG24815.1"/>
    <property type="molecule type" value="Genomic_DNA"/>
</dbReference>
<feature type="domain" description="Replication initiator A N-terminal" evidence="1">
    <location>
        <begin position="6"/>
        <end position="80"/>
    </location>
</feature>
<organism evidence="2 3">
    <name type="scientific">Streptococcus parauberis KRS-02083</name>
    <dbReference type="NCBI Taxonomy" id="1207545"/>
    <lineage>
        <taxon>Bacteria</taxon>
        <taxon>Bacillati</taxon>
        <taxon>Bacillota</taxon>
        <taxon>Bacilli</taxon>
        <taxon>Lactobacillales</taxon>
        <taxon>Streptococcaceae</taxon>
        <taxon>Streptococcus</taxon>
    </lineage>
</organism>
<evidence type="ECO:0000259" key="1">
    <source>
        <dbReference type="Pfam" id="PF06970"/>
    </source>
</evidence>
<comment type="caution">
    <text evidence="2">The sequence shown here is derived from an EMBL/GenBank/DDBJ whole genome shotgun (WGS) entry which is preliminary data.</text>
</comment>
<dbReference type="InterPro" id="IPR010724">
    <property type="entry name" value="RepA_N"/>
</dbReference>
<keyword evidence="3" id="KW-1185">Reference proteome</keyword>